<evidence type="ECO:0000313" key="1">
    <source>
        <dbReference type="EMBL" id="KAF0976277.1"/>
    </source>
</evidence>
<dbReference type="EMBL" id="VFQX01000041">
    <property type="protein sequence ID" value="KAF0976277.1"/>
    <property type="molecule type" value="Genomic_DNA"/>
</dbReference>
<reference evidence="1 2" key="1">
    <citation type="journal article" date="2019" name="Sci. Rep.">
        <title>Nanopore sequencing improves the draft genome of the human pathogenic amoeba Naegleria fowleri.</title>
        <authorList>
            <person name="Liechti N."/>
            <person name="Schurch N."/>
            <person name="Bruggmann R."/>
            <person name="Wittwer M."/>
        </authorList>
    </citation>
    <scope>NUCLEOTIDE SEQUENCE [LARGE SCALE GENOMIC DNA]</scope>
    <source>
        <strain evidence="1 2">ATCC 30894</strain>
    </source>
</reference>
<dbReference type="Proteomes" id="UP000444721">
    <property type="component" value="Unassembled WGS sequence"/>
</dbReference>
<proteinExistence type="predicted"/>
<dbReference type="OrthoDB" id="10265808at2759"/>
<comment type="caution">
    <text evidence="1">The sequence shown here is derived from an EMBL/GenBank/DDBJ whole genome shotgun (WGS) entry which is preliminary data.</text>
</comment>
<organism evidence="1 2">
    <name type="scientific">Naegleria fowleri</name>
    <name type="common">Brain eating amoeba</name>
    <dbReference type="NCBI Taxonomy" id="5763"/>
    <lineage>
        <taxon>Eukaryota</taxon>
        <taxon>Discoba</taxon>
        <taxon>Heterolobosea</taxon>
        <taxon>Tetramitia</taxon>
        <taxon>Eutetramitia</taxon>
        <taxon>Vahlkampfiidae</taxon>
        <taxon>Naegleria</taxon>
    </lineage>
</organism>
<dbReference type="VEuPathDB" id="AmoebaDB:NfTy_086480"/>
<dbReference type="GeneID" id="68112170"/>
<evidence type="ECO:0000313" key="2">
    <source>
        <dbReference type="Proteomes" id="UP000444721"/>
    </source>
</evidence>
<sequence>MRKAFKERTHLILLVLNALLVVIIVLGSNQWNNQSFPSGKSQEEQPTLVYTNIGNSFQYQEYIWISIEQSRRLNPNLSIYLVLSRNALTTEVKKKIHDFNLIPFFYDDERVQSDPLIKEFQEYFFVQGEMNPIDGNQKFVQFTTERLFYVYAVMKFENLRNVFHVENDNLLYVPLEEILKPLLECGVKFGVPFAEPFQAVVSFMFVQNTLVMRDLIEYISSIFKLGPEKAEMEVGTHNLNDMTMVYAFVAKRHSASRDIVELPDRFFEKGQNCVFDRSQLLFDACVLGQWFAGTHTQPGTNYYQESRLFDPRPFQLQWREPKKESSKRLNELYLVPKSQGSKKEPREARVVNLHIHSKQLDKYLSLPKSLLHYNR</sequence>
<evidence type="ECO:0008006" key="3">
    <source>
        <dbReference type="Google" id="ProtNLM"/>
    </source>
</evidence>
<dbReference type="AlphaFoldDB" id="A0A6A5BH96"/>
<name>A0A6A5BH96_NAEFO</name>
<accession>A0A6A5BH96</accession>
<gene>
    <name evidence="1" type="ORF">FDP41_004952</name>
</gene>
<dbReference type="VEuPathDB" id="AmoebaDB:FDP41_004952"/>
<protein>
    <recommendedName>
        <fullName evidence="3">Hexosyltransferase</fullName>
    </recommendedName>
</protein>
<dbReference type="RefSeq" id="XP_044560990.1">
    <property type="nucleotide sequence ID" value="XM_044708423.1"/>
</dbReference>
<keyword evidence="2" id="KW-1185">Reference proteome</keyword>